<evidence type="ECO:0000256" key="4">
    <source>
        <dbReference type="ARBA" id="ARBA00022692"/>
    </source>
</evidence>
<evidence type="ECO:0000256" key="8">
    <source>
        <dbReference type="ARBA" id="ARBA00023136"/>
    </source>
</evidence>
<evidence type="ECO:0000256" key="17">
    <source>
        <dbReference type="PIRSR" id="PIRSR601508-3"/>
    </source>
</evidence>
<evidence type="ECO:0000256" key="6">
    <source>
        <dbReference type="ARBA" id="ARBA00023018"/>
    </source>
</evidence>
<evidence type="ECO:0000256" key="13">
    <source>
        <dbReference type="ARBA" id="ARBA00023303"/>
    </source>
</evidence>
<feature type="binding site" evidence="15">
    <location>
        <position position="722"/>
    </location>
    <ligand>
        <name>L-glutamate</name>
        <dbReference type="ChEBI" id="CHEBI:29985"/>
    </ligand>
</feature>
<evidence type="ECO:0008006" key="24">
    <source>
        <dbReference type="Google" id="ProtNLM"/>
    </source>
</evidence>
<feature type="site" description="Interaction with the cone snail toxin Con-ikot-ikot" evidence="16">
    <location>
        <position position="679"/>
    </location>
</feature>
<keyword evidence="4 19" id="KW-0812">Transmembrane</keyword>
<comment type="similarity">
    <text evidence="1">Belongs to the glutamate-gated ion channel (TC 1.A.10.1) family.</text>
</comment>
<feature type="binding site" evidence="15">
    <location>
        <position position="505"/>
    </location>
    <ligand>
        <name>L-glutamate</name>
        <dbReference type="ChEBI" id="CHEBI:29985"/>
    </ligand>
</feature>
<dbReference type="InterPro" id="IPR001828">
    <property type="entry name" value="ANF_lig-bd_rcpt"/>
</dbReference>
<evidence type="ECO:0000256" key="10">
    <source>
        <dbReference type="ARBA" id="ARBA00023180"/>
    </source>
</evidence>
<dbReference type="Gene3D" id="3.40.50.2300">
    <property type="match status" value="2"/>
</dbReference>
<dbReference type="EMBL" id="GEDC01007565">
    <property type="protein sequence ID" value="JAS29733.1"/>
    <property type="molecule type" value="Transcribed_RNA"/>
</dbReference>
<dbReference type="SUPFAM" id="SSF53850">
    <property type="entry name" value="Periplasmic binding protein-like II"/>
    <property type="match status" value="1"/>
</dbReference>
<dbReference type="SUPFAM" id="SSF53822">
    <property type="entry name" value="Periplasmic binding protein-like I"/>
    <property type="match status" value="1"/>
</dbReference>
<keyword evidence="10" id="KW-0325">Glycoprotein</keyword>
<feature type="signal peptide" evidence="20">
    <location>
        <begin position="1"/>
        <end position="17"/>
    </location>
</feature>
<evidence type="ECO:0000256" key="7">
    <source>
        <dbReference type="ARBA" id="ARBA00023065"/>
    </source>
</evidence>
<keyword evidence="3" id="KW-1003">Cell membrane</keyword>
<evidence type="ECO:0000256" key="16">
    <source>
        <dbReference type="PIRSR" id="PIRSR601508-2"/>
    </source>
</evidence>
<dbReference type="FunFam" id="3.40.190.10:FF:000178">
    <property type="entry name" value="Glutamate receptor subunit"/>
    <property type="match status" value="1"/>
</dbReference>
<feature type="binding site" evidence="15">
    <location>
        <position position="673"/>
    </location>
    <ligand>
        <name>L-glutamate</name>
        <dbReference type="ChEBI" id="CHEBI:29985"/>
    </ligand>
</feature>
<evidence type="ECO:0000259" key="21">
    <source>
        <dbReference type="SMART" id="SM00079"/>
    </source>
</evidence>
<sequence length="899" mass="100980">MFLTGVYVLSLFTFVVTLPSELRIGGLFESIHGFHGAAFNVTAEIINEDQSFMKDVRLEAQIETVPPYDSFVVAEKVCELVSTGVVGIFGPQSSDTTDHVQSMCDTMEIPHLAYRWDSRQRRGSCLVNLFPYPPVLAKVYADIVGEFQWKTFTLLYADDEGLLRLNELLKLFTMKPYHVTVRQLDEGLDYRETFLKMKKNGEKNIVLDCPAYILYDVLMHAQQVGVMGDDVSYIITTLDFTTIDLEPFRYSGTNITGLRMVDPENESVGKFVEVWNKHVAENGDEELEEITAENISVEQALLHDAVQLFTRSLYYLDNSTEIQSKILSCEKQSNWEHGYSLINYMKMSEITGMTGVIKFDHEGFRSNFMLDLIELTFNGLRKKGSWNSSEGLNLTLAAGEDTPQVEVMSLQNKTFIVMIALTHPYGMLKENKNSLVGNDRFEGLGIDIIHELSLINGFNYTFKVQEDKSSGNPNPKTGKWSGMLGEVLDDRAQLAIADITITREREKDVDFTSPFMNLGISILYKKPQKTPPSLFSFLSPFSPEVWWYVIAAYIGVSLLLFVMARISPLEWTNPYPCIEEPESLENQFSLNNSFWFSLGSILQQGSEIAPIATSTRLAASVWWFFTLIMVSSYTANLAAFLTVEGKSVAFKSIEDLANQNPPVIKFGAKKGGSTANFFRDSNSSTYQKIWQYMHENMDEVMTSSNEDGVNRVLNDKYAFFMESTSIEYEVERKCDLTQVGSLLDNKGYGIAMNKNAPYRHALSASILRLQEKGKITQLKNKWWKEKRGGGACLDDGGEGGSADELGLDNTGGVFLVLVGGSALACVVTVVEIIIDISNKKDKVSFKHELIEELKFIMKCKGSTKPVRKGKAEGDVQSEENSVSSHEFNEFNADIKNPLE</sequence>
<proteinExistence type="inferred from homology"/>
<evidence type="ECO:0000256" key="19">
    <source>
        <dbReference type="SAM" id="Phobius"/>
    </source>
</evidence>
<dbReference type="GO" id="GO:0045211">
    <property type="term" value="C:postsynaptic membrane"/>
    <property type="evidence" value="ECO:0007669"/>
    <property type="project" value="UniProtKB-SubCell"/>
</dbReference>
<keyword evidence="6" id="KW-0770">Synapse</keyword>
<feature type="region of interest" description="Disordered" evidence="18">
    <location>
        <begin position="863"/>
        <end position="899"/>
    </location>
</feature>
<feature type="transmembrane region" description="Helical" evidence="19">
    <location>
        <begin position="813"/>
        <end position="834"/>
    </location>
</feature>
<evidence type="ECO:0000256" key="15">
    <source>
        <dbReference type="PIRSR" id="PIRSR601508-1"/>
    </source>
</evidence>
<feature type="disulfide bond" evidence="17">
    <location>
        <begin position="734"/>
        <end position="792"/>
    </location>
</feature>
<keyword evidence="13" id="KW-0407">Ion channel</keyword>
<feature type="transmembrane region" description="Helical" evidence="19">
    <location>
        <begin position="621"/>
        <end position="643"/>
    </location>
</feature>
<evidence type="ECO:0000256" key="2">
    <source>
        <dbReference type="ARBA" id="ARBA00022448"/>
    </source>
</evidence>
<evidence type="ECO:0000259" key="22">
    <source>
        <dbReference type="SMART" id="SM00918"/>
    </source>
</evidence>
<keyword evidence="20" id="KW-0732">Signal</keyword>
<keyword evidence="9" id="KW-0675">Receptor</keyword>
<organism evidence="23">
    <name type="scientific">Clastoptera arizonana</name>
    <name type="common">Arizona spittle bug</name>
    <dbReference type="NCBI Taxonomy" id="38151"/>
    <lineage>
        <taxon>Eukaryota</taxon>
        <taxon>Metazoa</taxon>
        <taxon>Ecdysozoa</taxon>
        <taxon>Arthropoda</taxon>
        <taxon>Hexapoda</taxon>
        <taxon>Insecta</taxon>
        <taxon>Pterygota</taxon>
        <taxon>Neoptera</taxon>
        <taxon>Paraneoptera</taxon>
        <taxon>Hemiptera</taxon>
        <taxon>Auchenorrhyncha</taxon>
        <taxon>Cercopoidea</taxon>
        <taxon>Clastopteridae</taxon>
        <taxon>Clastoptera</taxon>
    </lineage>
</organism>
<dbReference type="InterPro" id="IPR001320">
    <property type="entry name" value="Iontro_rcpt_C"/>
</dbReference>
<feature type="binding site" evidence="15">
    <location>
        <position position="674"/>
    </location>
    <ligand>
        <name>L-glutamate</name>
        <dbReference type="ChEBI" id="CHEBI:29985"/>
    </ligand>
</feature>
<dbReference type="Gene3D" id="1.10.287.70">
    <property type="match status" value="1"/>
</dbReference>
<evidence type="ECO:0000256" key="9">
    <source>
        <dbReference type="ARBA" id="ARBA00023170"/>
    </source>
</evidence>
<dbReference type="Pfam" id="PF10613">
    <property type="entry name" value="Lig_chan-Glu_bd"/>
    <property type="match status" value="1"/>
</dbReference>
<dbReference type="Pfam" id="PF00060">
    <property type="entry name" value="Lig_chan"/>
    <property type="match status" value="1"/>
</dbReference>
<evidence type="ECO:0000313" key="23">
    <source>
        <dbReference type="EMBL" id="JAS29733.1"/>
    </source>
</evidence>
<keyword evidence="7" id="KW-0406">Ion transport</keyword>
<feature type="binding site" evidence="15">
    <location>
        <position position="500"/>
    </location>
    <ligand>
        <name>L-glutamate</name>
        <dbReference type="ChEBI" id="CHEBI:29985"/>
    </ligand>
</feature>
<feature type="domain" description="Ionotropic glutamate receptor C-terminal" evidence="21">
    <location>
        <begin position="414"/>
        <end position="785"/>
    </location>
</feature>
<feature type="domain" description="Ionotropic glutamate receptor L-glutamate and glycine-binding" evidence="22">
    <location>
        <begin position="424"/>
        <end position="489"/>
    </location>
</feature>
<dbReference type="PANTHER" id="PTHR18966">
    <property type="entry name" value="IONOTROPIC GLUTAMATE RECEPTOR"/>
    <property type="match status" value="1"/>
</dbReference>
<keyword evidence="8 19" id="KW-0472">Membrane</keyword>
<dbReference type="FunFam" id="3.40.190.10:FF:000061">
    <property type="entry name" value="Glutamate receptor, ionotropic kainate"/>
    <property type="match status" value="1"/>
</dbReference>
<gene>
    <name evidence="23" type="ORF">g.40499</name>
</gene>
<accession>A0A1B6DVP7</accession>
<keyword evidence="12" id="KW-1071">Ligand-gated ion channel</keyword>
<dbReference type="SMART" id="SM00079">
    <property type="entry name" value="PBPe"/>
    <property type="match status" value="1"/>
</dbReference>
<dbReference type="GO" id="GO:0015276">
    <property type="term" value="F:ligand-gated monoatomic ion channel activity"/>
    <property type="evidence" value="ECO:0007669"/>
    <property type="project" value="InterPro"/>
</dbReference>
<keyword evidence="2" id="KW-0813">Transport</keyword>
<evidence type="ECO:0000256" key="3">
    <source>
        <dbReference type="ARBA" id="ARBA00022475"/>
    </source>
</evidence>
<feature type="transmembrane region" description="Helical" evidence="19">
    <location>
        <begin position="545"/>
        <end position="564"/>
    </location>
</feature>
<evidence type="ECO:0000256" key="18">
    <source>
        <dbReference type="SAM" id="MobiDB-lite"/>
    </source>
</evidence>
<dbReference type="InterPro" id="IPR019594">
    <property type="entry name" value="Glu/Gly-bd"/>
</dbReference>
<reference evidence="23" key="1">
    <citation type="submission" date="2015-12" db="EMBL/GenBank/DDBJ databases">
        <title>De novo transcriptome assembly of four potential Pierce s Disease insect vectors from Arizona vineyards.</title>
        <authorList>
            <person name="Tassone E.E."/>
        </authorList>
    </citation>
    <scope>NUCLEOTIDE SEQUENCE</scope>
</reference>
<name>A0A1B6DVP7_9HEMI</name>
<dbReference type="AlphaFoldDB" id="A0A1B6DVP7"/>
<comment type="subcellular location">
    <subcellularLocation>
        <location evidence="14">Postsynaptic cell membrane</location>
        <topology evidence="14">Multi-pass membrane protein</topology>
    </subcellularLocation>
</comment>
<evidence type="ECO:0000256" key="11">
    <source>
        <dbReference type="ARBA" id="ARBA00023257"/>
    </source>
</evidence>
<dbReference type="Pfam" id="PF01094">
    <property type="entry name" value="ANF_receptor"/>
    <property type="match status" value="1"/>
</dbReference>
<evidence type="ECO:0000256" key="14">
    <source>
        <dbReference type="ARBA" id="ARBA00034104"/>
    </source>
</evidence>
<dbReference type="InterPro" id="IPR001508">
    <property type="entry name" value="Iono_Glu_rcpt_met"/>
</dbReference>
<evidence type="ECO:0000256" key="5">
    <source>
        <dbReference type="ARBA" id="ARBA00022989"/>
    </source>
</evidence>
<keyword evidence="5 19" id="KW-1133">Transmembrane helix</keyword>
<dbReference type="CDD" id="cd06382">
    <property type="entry name" value="PBP1_iGluR_Kainate"/>
    <property type="match status" value="1"/>
</dbReference>
<feature type="chain" id="PRO_5008581577" description="Glutamate receptor" evidence="20">
    <location>
        <begin position="18"/>
        <end position="899"/>
    </location>
</feature>
<dbReference type="InterPro" id="IPR015683">
    <property type="entry name" value="Ionotropic_Glu_rcpt"/>
</dbReference>
<protein>
    <recommendedName>
        <fullName evidence="24">Glutamate receptor</fullName>
    </recommendedName>
</protein>
<dbReference type="Gene3D" id="3.40.190.10">
    <property type="entry name" value="Periplasmic binding protein-like II"/>
    <property type="match status" value="2"/>
</dbReference>
<dbReference type="FunFam" id="1.10.287.70:FF:000010">
    <property type="entry name" value="Putative glutamate receptor ionotropic kainate 1"/>
    <property type="match status" value="1"/>
</dbReference>
<dbReference type="InterPro" id="IPR028082">
    <property type="entry name" value="Peripla_BP_I"/>
</dbReference>
<keyword evidence="11" id="KW-0628">Postsynaptic cell membrane</keyword>
<evidence type="ECO:0000256" key="20">
    <source>
        <dbReference type="SAM" id="SignalP"/>
    </source>
</evidence>
<dbReference type="PRINTS" id="PR00177">
    <property type="entry name" value="NMDARECEPTOR"/>
</dbReference>
<evidence type="ECO:0000256" key="12">
    <source>
        <dbReference type="ARBA" id="ARBA00023286"/>
    </source>
</evidence>
<dbReference type="GO" id="GO:0038023">
    <property type="term" value="F:signaling receptor activity"/>
    <property type="evidence" value="ECO:0007669"/>
    <property type="project" value="InterPro"/>
</dbReference>
<keyword evidence="17" id="KW-1015">Disulfide bond</keyword>
<dbReference type="SMART" id="SM00918">
    <property type="entry name" value="Lig_chan-Glu_bd"/>
    <property type="match status" value="1"/>
</dbReference>
<evidence type="ECO:0000256" key="1">
    <source>
        <dbReference type="ARBA" id="ARBA00008685"/>
    </source>
</evidence>